<dbReference type="PANTHER" id="PTHR42194:SF1">
    <property type="entry name" value="UPF0276 PROTEIN HI_1600"/>
    <property type="match status" value="1"/>
</dbReference>
<dbReference type="InterPro" id="IPR007801">
    <property type="entry name" value="MbnB/TglH/ChrH"/>
</dbReference>
<dbReference type="Pfam" id="PF05114">
    <property type="entry name" value="MbnB_TglH_ChrH"/>
    <property type="match status" value="1"/>
</dbReference>
<keyword evidence="3" id="KW-1185">Reference proteome</keyword>
<sequence length="294" mass="31859">MLPSTNAATVPSVSIPPRAGIGLRHRHVADFLTDPPDVAWIEVHSETYLAAGGPRLRALETIRRDYPLSCHGVGLSLGSADGIDPRHLDRLATLYDRLQPDLVSDHLAWSTAGGTFLNDLLPLPYTDEALEIVRRNVERVQEALKRPILVENPSRYLDFAQSTIPEAEFLAELVRRTGCGLLVDVNNIHVSAHNTGFDPLGYLAAIPAGAVGEIHVAGHAVHDTGCGTLLIDDHGSAVADPVWTLLAQALRRTGPRPVLVEWDTRVPELPVLLDEAATADRLLARIDKEARDAA</sequence>
<dbReference type="Proteomes" id="UP000324927">
    <property type="component" value="Unassembled WGS sequence"/>
</dbReference>
<reference evidence="2 3" key="1">
    <citation type="submission" date="2019-08" db="EMBL/GenBank/DDBJ databases">
        <authorList>
            <person name="Grouzdev D."/>
            <person name="Tikhonova E."/>
            <person name="Kravchenko I."/>
        </authorList>
    </citation>
    <scope>NUCLEOTIDE SEQUENCE [LARGE SCALE GENOMIC DNA]</scope>
    <source>
        <strain evidence="2 3">59b</strain>
    </source>
</reference>
<evidence type="ECO:0000256" key="1">
    <source>
        <dbReference type="HAMAP-Rule" id="MF_00697"/>
    </source>
</evidence>
<dbReference type="EMBL" id="VTTN01000005">
    <property type="protein sequence ID" value="KAA0595632.1"/>
    <property type="molecule type" value="Genomic_DNA"/>
</dbReference>
<proteinExistence type="inferred from homology"/>
<name>A0A5A9GPG7_AZOLI</name>
<comment type="caution">
    <text evidence="2">The sequence shown here is derived from an EMBL/GenBank/DDBJ whole genome shotgun (WGS) entry which is preliminary data.</text>
</comment>
<dbReference type="AlphaFoldDB" id="A0A5A9GPG7"/>
<dbReference type="SUPFAM" id="SSF51658">
    <property type="entry name" value="Xylose isomerase-like"/>
    <property type="match status" value="1"/>
</dbReference>
<evidence type="ECO:0000313" key="2">
    <source>
        <dbReference type="EMBL" id="KAA0595632.1"/>
    </source>
</evidence>
<dbReference type="RefSeq" id="WP_149231818.1">
    <property type="nucleotide sequence ID" value="NZ_JALJXJ010000006.1"/>
</dbReference>
<gene>
    <name evidence="2" type="ORF">FZ942_14620</name>
</gene>
<organism evidence="2 3">
    <name type="scientific">Azospirillum lipoferum</name>
    <dbReference type="NCBI Taxonomy" id="193"/>
    <lineage>
        <taxon>Bacteria</taxon>
        <taxon>Pseudomonadati</taxon>
        <taxon>Pseudomonadota</taxon>
        <taxon>Alphaproteobacteria</taxon>
        <taxon>Rhodospirillales</taxon>
        <taxon>Azospirillaceae</taxon>
        <taxon>Azospirillum</taxon>
    </lineage>
</organism>
<accession>A0A5A9GPG7</accession>
<evidence type="ECO:0000313" key="3">
    <source>
        <dbReference type="Proteomes" id="UP000324927"/>
    </source>
</evidence>
<dbReference type="InterPro" id="IPR036237">
    <property type="entry name" value="Xyl_isomerase-like_sf"/>
</dbReference>
<dbReference type="Gene3D" id="3.20.20.150">
    <property type="entry name" value="Divalent-metal-dependent TIM barrel enzymes"/>
    <property type="match status" value="1"/>
</dbReference>
<dbReference type="PANTHER" id="PTHR42194">
    <property type="entry name" value="UPF0276 PROTEIN HI_1600"/>
    <property type="match status" value="1"/>
</dbReference>
<comment type="similarity">
    <text evidence="1">Belongs to the UPF0276 family.</text>
</comment>
<dbReference type="OrthoDB" id="9763101at2"/>
<protein>
    <recommendedName>
        <fullName evidence="1">UPF0276 protein FZ942_14620</fullName>
    </recommendedName>
</protein>
<dbReference type="HAMAP" id="MF_00697">
    <property type="entry name" value="UPF0276"/>
    <property type="match status" value="1"/>
</dbReference>
<dbReference type="NCBIfam" id="NF003818">
    <property type="entry name" value="PRK05409.1"/>
    <property type="match status" value="1"/>
</dbReference>